<gene>
    <name evidence="2" type="primary">Contig5795.g6204</name>
    <name evidence="2" type="ORF">STYLEM_8423</name>
</gene>
<dbReference type="Proteomes" id="UP000039865">
    <property type="component" value="Unassembled WGS sequence"/>
</dbReference>
<feature type="region of interest" description="Disordered" evidence="1">
    <location>
        <begin position="227"/>
        <end position="246"/>
    </location>
</feature>
<sequence>MPQFLLQKNLNNSLGIASEVIKSIFKRVNLKIGIIEAEKKATPYAVFYTQEQCLLLSDIYFLQKDLRKDDVFLDYEDEPFLDVKEQHISHFVLLNSPNKNHENDISDRGELQQIKLDIKIPPKEEDQEQIDEMRVQHHKRKQKILENIQKNNSKLSKRALNSHRQQMLGQTISDNQFTETNMTFDTNGKPLHIKLINAASLKPAKLDMLPNRQYNLHSEFGNNQLLKKHASSQSREKNLKPLNHTPKNILVSQLQEEENESTQEQLANINEVLKPDYGVVVKNKIGQTVAQGDDYHNKDFKNKRRMNMSIYKTGLSNTYSLNMSSLYQSTQSQQDRNINIKDQDRTHLADAKIILQQDDSLTMDIDQSIVKLNTNQVNSLKNRFRHITRSQKRRQISTEQGFGQIMLSQTQDHNMLFESQANYKQQKQLLQEIRNNKISHLVQMFRVIIKQASQIQQKSQMSANQGHILVYNNNALNTTQEQKDQNALGRNSINQRFNLSLIDSNQSSTKQKIEYYGQQSIKAEKALKA</sequence>
<dbReference type="InParanoid" id="A0A078AAZ5"/>
<dbReference type="AlphaFoldDB" id="A0A078AAZ5"/>
<proteinExistence type="predicted"/>
<accession>A0A078AAZ5</accession>
<evidence type="ECO:0000256" key="1">
    <source>
        <dbReference type="SAM" id="MobiDB-lite"/>
    </source>
</evidence>
<evidence type="ECO:0000313" key="3">
    <source>
        <dbReference type="Proteomes" id="UP000039865"/>
    </source>
</evidence>
<reference evidence="2 3" key="1">
    <citation type="submission" date="2014-06" db="EMBL/GenBank/DDBJ databases">
        <authorList>
            <person name="Swart Estienne"/>
        </authorList>
    </citation>
    <scope>NUCLEOTIDE SEQUENCE [LARGE SCALE GENOMIC DNA]</scope>
    <source>
        <strain evidence="2 3">130c</strain>
    </source>
</reference>
<protein>
    <submittedName>
        <fullName evidence="2">Uncharacterized protein</fullName>
    </submittedName>
</protein>
<evidence type="ECO:0000313" key="2">
    <source>
        <dbReference type="EMBL" id="CDW79435.1"/>
    </source>
</evidence>
<name>A0A078AAZ5_STYLE</name>
<keyword evidence="3" id="KW-1185">Reference proteome</keyword>
<dbReference type="EMBL" id="CCKQ01007998">
    <property type="protein sequence ID" value="CDW79435.1"/>
    <property type="molecule type" value="Genomic_DNA"/>
</dbReference>
<organism evidence="2 3">
    <name type="scientific">Stylonychia lemnae</name>
    <name type="common">Ciliate</name>
    <dbReference type="NCBI Taxonomy" id="5949"/>
    <lineage>
        <taxon>Eukaryota</taxon>
        <taxon>Sar</taxon>
        <taxon>Alveolata</taxon>
        <taxon>Ciliophora</taxon>
        <taxon>Intramacronucleata</taxon>
        <taxon>Spirotrichea</taxon>
        <taxon>Stichotrichia</taxon>
        <taxon>Sporadotrichida</taxon>
        <taxon>Oxytrichidae</taxon>
        <taxon>Stylonychinae</taxon>
        <taxon>Stylonychia</taxon>
    </lineage>
</organism>